<accession>A0A2T9YX81</accession>
<sequence length="124" mass="14371">MPSDSQSLLWRTTQDNHMAYCNDMNVPDTEAGTSCNWMGLELVYPELKPHIDYSGFIEKRFIEERSFCRNIAPETIEHMLLECSRWQALRADILAQYINMYRVQVETKPPLLPASISMRLLASS</sequence>
<dbReference type="AlphaFoldDB" id="A0A2T9YX81"/>
<comment type="caution">
    <text evidence="1">The sequence shown here is derived from an EMBL/GenBank/DDBJ whole genome shotgun (WGS) entry which is preliminary data.</text>
</comment>
<dbReference type="OrthoDB" id="5588518at2759"/>
<reference evidence="1 2" key="1">
    <citation type="journal article" date="2018" name="MBio">
        <title>Comparative Genomics Reveals the Core Gene Toolbox for the Fungus-Insect Symbiosis.</title>
        <authorList>
            <person name="Wang Y."/>
            <person name="Stata M."/>
            <person name="Wang W."/>
            <person name="Stajich J.E."/>
            <person name="White M.M."/>
            <person name="Moncalvo J.M."/>
        </authorList>
    </citation>
    <scope>NUCLEOTIDE SEQUENCE [LARGE SCALE GENOMIC DNA]</scope>
    <source>
        <strain evidence="1 2">SWE-8-4</strain>
    </source>
</reference>
<keyword evidence="2" id="KW-1185">Reference proteome</keyword>
<evidence type="ECO:0000313" key="1">
    <source>
        <dbReference type="EMBL" id="PVU96950.1"/>
    </source>
</evidence>
<gene>
    <name evidence="1" type="ORF">BB561_000863</name>
</gene>
<organism evidence="1 2">
    <name type="scientific">Smittium simulii</name>
    <dbReference type="NCBI Taxonomy" id="133385"/>
    <lineage>
        <taxon>Eukaryota</taxon>
        <taxon>Fungi</taxon>
        <taxon>Fungi incertae sedis</taxon>
        <taxon>Zoopagomycota</taxon>
        <taxon>Kickxellomycotina</taxon>
        <taxon>Harpellomycetes</taxon>
        <taxon>Harpellales</taxon>
        <taxon>Legeriomycetaceae</taxon>
        <taxon>Smittium</taxon>
    </lineage>
</organism>
<protein>
    <submittedName>
        <fullName evidence="1">Uncharacterized protein</fullName>
    </submittedName>
</protein>
<dbReference type="EMBL" id="MBFR01000021">
    <property type="protein sequence ID" value="PVU96950.1"/>
    <property type="molecule type" value="Genomic_DNA"/>
</dbReference>
<proteinExistence type="predicted"/>
<dbReference type="Proteomes" id="UP000245383">
    <property type="component" value="Unassembled WGS sequence"/>
</dbReference>
<evidence type="ECO:0000313" key="2">
    <source>
        <dbReference type="Proteomes" id="UP000245383"/>
    </source>
</evidence>
<name>A0A2T9YX81_9FUNG</name>